<dbReference type="EMBL" id="JACXAD010000010">
    <property type="protein sequence ID" value="MBD2768349.1"/>
    <property type="molecule type" value="Genomic_DNA"/>
</dbReference>
<sequence length="88" mass="10445">MSNSITFTCWNGDEPLDIQLEPEAIRFRVLPGNELTFTGKLFSTENFKWALRIEHHSKDIQLMPDVDELFEIEIFENGVRLDNWHNYM</sequence>
<dbReference type="Proteomes" id="UP000612233">
    <property type="component" value="Unassembled WGS sequence"/>
</dbReference>
<dbReference type="AlphaFoldDB" id="A0A927BDV2"/>
<keyword evidence="2" id="KW-1185">Reference proteome</keyword>
<name>A0A927BDV2_9BACT</name>
<dbReference type="RefSeq" id="WP_191005162.1">
    <property type="nucleotide sequence ID" value="NZ_JACXAD010000010.1"/>
</dbReference>
<evidence type="ECO:0000313" key="1">
    <source>
        <dbReference type="EMBL" id="MBD2768349.1"/>
    </source>
</evidence>
<comment type="caution">
    <text evidence="1">The sequence shown here is derived from an EMBL/GenBank/DDBJ whole genome shotgun (WGS) entry which is preliminary data.</text>
</comment>
<reference evidence="1" key="1">
    <citation type="submission" date="2020-09" db="EMBL/GenBank/DDBJ databases">
        <authorList>
            <person name="Kim M.K."/>
        </authorList>
    </citation>
    <scope>NUCLEOTIDE SEQUENCE</scope>
    <source>
        <strain evidence="1">BT664</strain>
    </source>
</reference>
<proteinExistence type="predicted"/>
<protein>
    <submittedName>
        <fullName evidence="1">Uncharacterized protein</fullName>
    </submittedName>
</protein>
<gene>
    <name evidence="1" type="ORF">IC235_10635</name>
</gene>
<evidence type="ECO:0000313" key="2">
    <source>
        <dbReference type="Proteomes" id="UP000612233"/>
    </source>
</evidence>
<accession>A0A927BDV2</accession>
<organism evidence="1 2">
    <name type="scientific">Hymenobacter montanus</name>
    <dbReference type="NCBI Taxonomy" id="2771359"/>
    <lineage>
        <taxon>Bacteria</taxon>
        <taxon>Pseudomonadati</taxon>
        <taxon>Bacteroidota</taxon>
        <taxon>Cytophagia</taxon>
        <taxon>Cytophagales</taxon>
        <taxon>Hymenobacteraceae</taxon>
        <taxon>Hymenobacter</taxon>
    </lineage>
</organism>